<dbReference type="GO" id="GO:0005737">
    <property type="term" value="C:cytoplasm"/>
    <property type="evidence" value="ECO:0007669"/>
    <property type="project" value="UniProtKB-SubCell"/>
</dbReference>
<accession>F4KZ56</accession>
<comment type="cofactor">
    <cofactor evidence="4">
        <name>[4Fe-4S] cluster</name>
        <dbReference type="ChEBI" id="CHEBI:49883"/>
    </cofactor>
    <text evidence="4">Binds 1 [4Fe-4S] cluster per subunit.</text>
</comment>
<evidence type="ECO:0000313" key="6">
    <source>
        <dbReference type="EMBL" id="AEE53710.1"/>
    </source>
</evidence>
<keyword evidence="2 4" id="KW-0560">Oxidoreductase</keyword>
<dbReference type="PANTHER" id="PTHR46509">
    <property type="entry name" value="PHOSPHOADENOSINE PHOSPHOSULFATE REDUCTASE"/>
    <property type="match status" value="1"/>
</dbReference>
<comment type="function">
    <text evidence="4">Catalyzes the formation of sulfite from adenosine 5'-phosphosulfate (APS) using thioredoxin as an electron donor.</text>
</comment>
<proteinExistence type="inferred from homology"/>
<reference evidence="6 7" key="1">
    <citation type="journal article" date="2011" name="Stand. Genomic Sci.">
        <title>Complete genome sequence of Haliscomenobacter hydrossis type strain (O).</title>
        <authorList>
            <consortium name="US DOE Joint Genome Institute (JGI-PGF)"/>
            <person name="Daligault H."/>
            <person name="Lapidus A."/>
            <person name="Zeytun A."/>
            <person name="Nolan M."/>
            <person name="Lucas S."/>
            <person name="Del Rio T.G."/>
            <person name="Tice H."/>
            <person name="Cheng J.F."/>
            <person name="Tapia R."/>
            <person name="Han C."/>
            <person name="Goodwin L."/>
            <person name="Pitluck S."/>
            <person name="Liolios K."/>
            <person name="Pagani I."/>
            <person name="Ivanova N."/>
            <person name="Huntemann M."/>
            <person name="Mavromatis K."/>
            <person name="Mikhailova N."/>
            <person name="Pati A."/>
            <person name="Chen A."/>
            <person name="Palaniappan K."/>
            <person name="Land M."/>
            <person name="Hauser L."/>
            <person name="Brambilla E.M."/>
            <person name="Rohde M."/>
            <person name="Verbarg S."/>
            <person name="Goker M."/>
            <person name="Bristow J."/>
            <person name="Eisen J.A."/>
            <person name="Markowitz V."/>
            <person name="Hugenholtz P."/>
            <person name="Kyrpides N.C."/>
            <person name="Klenk H.P."/>
            <person name="Woyke T."/>
        </authorList>
    </citation>
    <scope>NUCLEOTIDE SEQUENCE [LARGE SCALE GENOMIC DNA]</scope>
    <source>
        <strain evidence="7">ATCC 27775 / DSM 1100 / LMG 10767 / O</strain>
    </source>
</reference>
<reference key="2">
    <citation type="submission" date="2011-04" db="EMBL/GenBank/DDBJ databases">
        <title>Complete sequence of chromosome of Haliscomenobacter hydrossis DSM 1100.</title>
        <authorList>
            <consortium name="US DOE Joint Genome Institute (JGI-PGF)"/>
            <person name="Lucas S."/>
            <person name="Han J."/>
            <person name="Lapidus A."/>
            <person name="Bruce D."/>
            <person name="Goodwin L."/>
            <person name="Pitluck S."/>
            <person name="Peters L."/>
            <person name="Kyrpides N."/>
            <person name="Mavromatis K."/>
            <person name="Ivanova N."/>
            <person name="Ovchinnikova G."/>
            <person name="Pagani I."/>
            <person name="Daligault H."/>
            <person name="Detter J.C."/>
            <person name="Han C."/>
            <person name="Land M."/>
            <person name="Hauser L."/>
            <person name="Markowitz V."/>
            <person name="Cheng J.-F."/>
            <person name="Hugenholtz P."/>
            <person name="Woyke T."/>
            <person name="Wu D."/>
            <person name="Verbarg S."/>
            <person name="Frueling A."/>
            <person name="Brambilla E."/>
            <person name="Klenk H.-P."/>
            <person name="Eisen J.A."/>
        </authorList>
    </citation>
    <scope>NUCLEOTIDE SEQUENCE</scope>
    <source>
        <strain>DSM 1100</strain>
    </source>
</reference>
<dbReference type="InterPro" id="IPR004511">
    <property type="entry name" value="PAPS/APS_Rdtase"/>
</dbReference>
<sequence>MTTTQALPAPDLDVEEYSVDYLNEVFGPLNFEERIQRLYDFFEEKDVLMTSSFGASAAFMLRLVSDNRPNQPIHFIDTTYHFPETIAYKEELTKLYNLNVVEVLPDPTQNALTRDEEWWKDHPKMCCSINKVVPLDPIKADHKVWISGLMSYQTDFRSHLRIFEQQGDIIKFHPLIDLSEGDYLYWSSLYKLPKHPLESQGYGSIGCTHCTQKGKGREGRWAGTGKTECGLHPGFFVNKQKAS</sequence>
<dbReference type="HAMAP" id="MF_00063">
    <property type="entry name" value="CysH"/>
    <property type="match status" value="1"/>
</dbReference>
<dbReference type="OrthoDB" id="9794018at2"/>
<dbReference type="GO" id="GO:0046872">
    <property type="term" value="F:metal ion binding"/>
    <property type="evidence" value="ECO:0007669"/>
    <property type="project" value="UniProtKB-KW"/>
</dbReference>
<feature type="binding site" evidence="4">
    <location>
        <position position="126"/>
    </location>
    <ligand>
        <name>[4Fe-4S] cluster</name>
        <dbReference type="ChEBI" id="CHEBI:49883"/>
    </ligand>
</feature>
<evidence type="ECO:0000313" key="7">
    <source>
        <dbReference type="Proteomes" id="UP000008461"/>
    </source>
</evidence>
<organism evidence="6 7">
    <name type="scientific">Haliscomenobacter hydrossis (strain ATCC 27775 / DSM 1100 / LMG 10767 / O)</name>
    <dbReference type="NCBI Taxonomy" id="760192"/>
    <lineage>
        <taxon>Bacteria</taxon>
        <taxon>Pseudomonadati</taxon>
        <taxon>Bacteroidota</taxon>
        <taxon>Saprospiria</taxon>
        <taxon>Saprospirales</taxon>
        <taxon>Haliscomenobacteraceae</taxon>
        <taxon>Haliscomenobacter</taxon>
    </lineage>
</organism>
<evidence type="ECO:0000256" key="4">
    <source>
        <dbReference type="HAMAP-Rule" id="MF_00063"/>
    </source>
</evidence>
<dbReference type="eggNOG" id="COG0175">
    <property type="taxonomic scope" value="Bacteria"/>
</dbReference>
<dbReference type="HOGENOM" id="CLU_044089_2_1_10"/>
<dbReference type="SUPFAM" id="SSF52402">
    <property type="entry name" value="Adenine nucleotide alpha hydrolases-like"/>
    <property type="match status" value="1"/>
</dbReference>
<comment type="pathway">
    <text evidence="3 4">Sulfur metabolism; hydrogen sulfide biosynthesis; sulfite from sulfate.</text>
</comment>
<protein>
    <recommendedName>
        <fullName evidence="4">Adenosine 5'-phosphosulfate reductase</fullName>
        <shortName evidence="4">APS reductase</shortName>
        <ecNumber evidence="4">1.8.4.10</ecNumber>
    </recommendedName>
    <alternativeName>
        <fullName evidence="4">5'-adenylylsulfate reductase</fullName>
    </alternativeName>
    <alternativeName>
        <fullName evidence="4">Thioredoxin-dependent 5'-adenylylsulfate reductase</fullName>
    </alternativeName>
</protein>
<dbReference type="Pfam" id="PF01507">
    <property type="entry name" value="PAPS_reduct"/>
    <property type="match status" value="1"/>
</dbReference>
<evidence type="ECO:0000256" key="2">
    <source>
        <dbReference type="ARBA" id="ARBA00023002"/>
    </source>
</evidence>
<dbReference type="STRING" id="760192.Halhy_5887"/>
<dbReference type="GO" id="GO:0070814">
    <property type="term" value="P:hydrogen sulfide biosynthetic process"/>
    <property type="evidence" value="ECO:0007669"/>
    <property type="project" value="UniProtKB-UniRule"/>
</dbReference>
<dbReference type="PANTHER" id="PTHR46509:SF1">
    <property type="entry name" value="PHOSPHOADENOSINE PHOSPHOSULFATE REDUCTASE"/>
    <property type="match status" value="1"/>
</dbReference>
<gene>
    <name evidence="4" type="primary">cysH</name>
    <name evidence="6" type="ordered locus">Halhy_5887</name>
</gene>
<dbReference type="Gene3D" id="3.40.50.620">
    <property type="entry name" value="HUPs"/>
    <property type="match status" value="1"/>
</dbReference>
<dbReference type="InterPro" id="IPR014729">
    <property type="entry name" value="Rossmann-like_a/b/a_fold"/>
</dbReference>
<name>F4KZ56_HALH1</name>
<dbReference type="NCBIfam" id="NF002537">
    <property type="entry name" value="PRK02090.1"/>
    <property type="match status" value="1"/>
</dbReference>
<dbReference type="PIRSF" id="PIRSF000857">
    <property type="entry name" value="PAPS_reductase"/>
    <property type="match status" value="1"/>
</dbReference>
<dbReference type="Proteomes" id="UP000008461">
    <property type="component" value="Chromosome"/>
</dbReference>
<keyword evidence="4" id="KW-0479">Metal-binding</keyword>
<dbReference type="KEGG" id="hhy:Halhy_5887"/>
<feature type="binding site" evidence="4">
    <location>
        <position position="207"/>
    </location>
    <ligand>
        <name>[4Fe-4S] cluster</name>
        <dbReference type="ChEBI" id="CHEBI:49883"/>
    </ligand>
</feature>
<evidence type="ECO:0000256" key="1">
    <source>
        <dbReference type="ARBA" id="ARBA00009732"/>
    </source>
</evidence>
<feature type="binding site" evidence="4">
    <location>
        <position position="127"/>
    </location>
    <ligand>
        <name>[4Fe-4S] cluster</name>
        <dbReference type="ChEBI" id="CHEBI:49883"/>
    </ligand>
</feature>
<comment type="subcellular location">
    <subcellularLocation>
        <location evidence="4">Cytoplasm</location>
    </subcellularLocation>
</comment>
<keyword evidence="4" id="KW-0408">Iron</keyword>
<dbReference type="GO" id="GO:0051539">
    <property type="term" value="F:4 iron, 4 sulfur cluster binding"/>
    <property type="evidence" value="ECO:0007669"/>
    <property type="project" value="UniProtKB-UniRule"/>
</dbReference>
<comment type="similarity">
    <text evidence="1 4">Belongs to the PAPS reductase family. CysH subfamily.</text>
</comment>
<feature type="domain" description="Phosphoadenosine phosphosulphate reductase" evidence="5">
    <location>
        <begin position="47"/>
        <end position="213"/>
    </location>
</feature>
<keyword evidence="4" id="KW-0963">Cytoplasm</keyword>
<evidence type="ECO:0000256" key="3">
    <source>
        <dbReference type="ARBA" id="ARBA00024327"/>
    </source>
</evidence>
<dbReference type="InterPro" id="IPR002500">
    <property type="entry name" value="PAPS_reduct_dom"/>
</dbReference>
<dbReference type="EC" id="1.8.4.10" evidence="4"/>
<keyword evidence="7" id="KW-1185">Reference proteome</keyword>
<dbReference type="GO" id="GO:0043866">
    <property type="term" value="F:adenylyl-sulfate reductase (thioredoxin) activity"/>
    <property type="evidence" value="ECO:0007669"/>
    <property type="project" value="UniProtKB-EC"/>
</dbReference>
<dbReference type="RefSeq" id="WP_013768238.1">
    <property type="nucleotide sequence ID" value="NC_015510.1"/>
</dbReference>
<feature type="active site" description="Nucleophile; cysteine thiosulfonate intermediate" evidence="4">
    <location>
        <position position="229"/>
    </location>
</feature>
<feature type="binding site" evidence="4">
    <location>
        <position position="210"/>
    </location>
    <ligand>
        <name>[4Fe-4S] cluster</name>
        <dbReference type="ChEBI" id="CHEBI:49883"/>
    </ligand>
</feature>
<dbReference type="AlphaFoldDB" id="F4KZ56"/>
<comment type="catalytic activity">
    <reaction evidence="4">
        <text>[thioredoxin]-disulfide + sulfite + AMP + 2 H(+) = adenosine 5'-phosphosulfate + [thioredoxin]-dithiol</text>
        <dbReference type="Rhea" id="RHEA:21976"/>
        <dbReference type="Rhea" id="RHEA-COMP:10698"/>
        <dbReference type="Rhea" id="RHEA-COMP:10700"/>
        <dbReference type="ChEBI" id="CHEBI:15378"/>
        <dbReference type="ChEBI" id="CHEBI:17359"/>
        <dbReference type="ChEBI" id="CHEBI:29950"/>
        <dbReference type="ChEBI" id="CHEBI:50058"/>
        <dbReference type="ChEBI" id="CHEBI:58243"/>
        <dbReference type="ChEBI" id="CHEBI:456215"/>
        <dbReference type="EC" id="1.8.4.10"/>
    </reaction>
</comment>
<dbReference type="EMBL" id="CP002691">
    <property type="protein sequence ID" value="AEE53710.1"/>
    <property type="molecule type" value="Genomic_DNA"/>
</dbReference>
<evidence type="ECO:0000259" key="5">
    <source>
        <dbReference type="Pfam" id="PF01507"/>
    </source>
</evidence>
<keyword evidence="4" id="KW-0411">Iron-sulfur</keyword>
<dbReference type="GO" id="GO:0004604">
    <property type="term" value="F:phosphoadenylyl-sulfate reductase (thioredoxin) activity"/>
    <property type="evidence" value="ECO:0007669"/>
    <property type="project" value="UniProtKB-UniRule"/>
</dbReference>
<dbReference type="GO" id="GO:0019379">
    <property type="term" value="P:sulfate assimilation, phosphoadenylyl sulfate reduction by phosphoadenylyl-sulfate reductase (thioredoxin)"/>
    <property type="evidence" value="ECO:0007669"/>
    <property type="project" value="UniProtKB-UniRule"/>
</dbReference>